<accession>A0A9P5WZU8</accession>
<feature type="region of interest" description="Disordered" evidence="1">
    <location>
        <begin position="54"/>
        <end position="105"/>
    </location>
</feature>
<evidence type="ECO:0000256" key="1">
    <source>
        <dbReference type="SAM" id="MobiDB-lite"/>
    </source>
</evidence>
<name>A0A9P5WZU8_9AGAR</name>
<dbReference type="EMBL" id="MU152280">
    <property type="protein sequence ID" value="KAF9440765.1"/>
    <property type="molecule type" value="Genomic_DNA"/>
</dbReference>
<reference evidence="2" key="1">
    <citation type="submission" date="2020-11" db="EMBL/GenBank/DDBJ databases">
        <authorList>
            <consortium name="DOE Joint Genome Institute"/>
            <person name="Ahrendt S."/>
            <person name="Riley R."/>
            <person name="Andreopoulos W."/>
            <person name="Labutti K."/>
            <person name="Pangilinan J."/>
            <person name="Ruiz-Duenas F.J."/>
            <person name="Barrasa J.M."/>
            <person name="Sanchez-Garcia M."/>
            <person name="Camarero S."/>
            <person name="Miyauchi S."/>
            <person name="Serrano A."/>
            <person name="Linde D."/>
            <person name="Babiker R."/>
            <person name="Drula E."/>
            <person name="Ayuso-Fernandez I."/>
            <person name="Pacheco R."/>
            <person name="Padilla G."/>
            <person name="Ferreira P."/>
            <person name="Barriuso J."/>
            <person name="Kellner H."/>
            <person name="Castanera R."/>
            <person name="Alfaro M."/>
            <person name="Ramirez L."/>
            <person name="Pisabarro A.G."/>
            <person name="Kuo A."/>
            <person name="Tritt A."/>
            <person name="Lipzen A."/>
            <person name="He G."/>
            <person name="Yan M."/>
            <person name="Ng V."/>
            <person name="Cullen D."/>
            <person name="Martin F."/>
            <person name="Rosso M.-N."/>
            <person name="Henrissat B."/>
            <person name="Hibbett D."/>
            <person name="Martinez A.T."/>
            <person name="Grigoriev I.V."/>
        </authorList>
    </citation>
    <scope>NUCLEOTIDE SEQUENCE</scope>
    <source>
        <strain evidence="2">MF-IS2</strain>
    </source>
</reference>
<proteinExistence type="predicted"/>
<comment type="caution">
    <text evidence="2">The sequence shown here is derived from an EMBL/GenBank/DDBJ whole genome shotgun (WGS) entry which is preliminary data.</text>
</comment>
<dbReference type="Proteomes" id="UP000807342">
    <property type="component" value="Unassembled WGS sequence"/>
</dbReference>
<keyword evidence="3" id="KW-1185">Reference proteome</keyword>
<gene>
    <name evidence="2" type="ORF">P691DRAFT_767279</name>
</gene>
<sequence length="105" mass="11611">MEVVGCQKEQMNILGHPLFLGWLRYLSAMTGFGVGSYHHMHENPYKTIPKNGHYSKLHNALSPSHTEGTTYSNEVTDPTTNLTNTSGTQYTTDIPTTNNPRTTAG</sequence>
<organism evidence="2 3">
    <name type="scientific">Macrolepiota fuliginosa MF-IS2</name>
    <dbReference type="NCBI Taxonomy" id="1400762"/>
    <lineage>
        <taxon>Eukaryota</taxon>
        <taxon>Fungi</taxon>
        <taxon>Dikarya</taxon>
        <taxon>Basidiomycota</taxon>
        <taxon>Agaricomycotina</taxon>
        <taxon>Agaricomycetes</taxon>
        <taxon>Agaricomycetidae</taxon>
        <taxon>Agaricales</taxon>
        <taxon>Agaricineae</taxon>
        <taxon>Agaricaceae</taxon>
        <taxon>Macrolepiota</taxon>
    </lineage>
</organism>
<feature type="compositionally biased region" description="Polar residues" evidence="1">
    <location>
        <begin position="61"/>
        <end position="105"/>
    </location>
</feature>
<dbReference type="AlphaFoldDB" id="A0A9P5WZU8"/>
<protein>
    <submittedName>
        <fullName evidence="2">Uncharacterized protein</fullName>
    </submittedName>
</protein>
<evidence type="ECO:0000313" key="3">
    <source>
        <dbReference type="Proteomes" id="UP000807342"/>
    </source>
</evidence>
<evidence type="ECO:0000313" key="2">
    <source>
        <dbReference type="EMBL" id="KAF9440765.1"/>
    </source>
</evidence>